<name>A0A812RPE5_9DINO</name>
<dbReference type="InterPro" id="IPR046341">
    <property type="entry name" value="SET_dom_sf"/>
</dbReference>
<dbReference type="Proteomes" id="UP000604046">
    <property type="component" value="Unassembled WGS sequence"/>
</dbReference>
<keyword evidence="4" id="KW-1185">Reference proteome</keyword>
<dbReference type="OrthoDB" id="341421at2759"/>
<dbReference type="PANTHER" id="PTHR13271">
    <property type="entry name" value="UNCHARACTERIZED PUTATIVE METHYLTRANSFERASE"/>
    <property type="match status" value="1"/>
</dbReference>
<protein>
    <recommendedName>
        <fullName evidence="2">SET domain-containing protein</fullName>
    </recommendedName>
</protein>
<dbReference type="GO" id="GO:0016279">
    <property type="term" value="F:protein-lysine N-methyltransferase activity"/>
    <property type="evidence" value="ECO:0007669"/>
    <property type="project" value="TreeGrafter"/>
</dbReference>
<organism evidence="3 4">
    <name type="scientific">Symbiodinium natans</name>
    <dbReference type="NCBI Taxonomy" id="878477"/>
    <lineage>
        <taxon>Eukaryota</taxon>
        <taxon>Sar</taxon>
        <taxon>Alveolata</taxon>
        <taxon>Dinophyceae</taxon>
        <taxon>Suessiales</taxon>
        <taxon>Symbiodiniaceae</taxon>
        <taxon>Symbiodinium</taxon>
    </lineage>
</organism>
<comment type="caution">
    <text evidence="3">The sequence shown here is derived from an EMBL/GenBank/DDBJ whole genome shotgun (WGS) entry which is preliminary data.</text>
</comment>
<dbReference type="AlphaFoldDB" id="A0A812RPE5"/>
<dbReference type="InterPro" id="IPR001214">
    <property type="entry name" value="SET_dom"/>
</dbReference>
<dbReference type="PROSITE" id="PS50280">
    <property type="entry name" value="SET"/>
    <property type="match status" value="1"/>
</dbReference>
<reference evidence="3" key="1">
    <citation type="submission" date="2021-02" db="EMBL/GenBank/DDBJ databases">
        <authorList>
            <person name="Dougan E. K."/>
            <person name="Rhodes N."/>
            <person name="Thang M."/>
            <person name="Chan C."/>
        </authorList>
    </citation>
    <scope>NUCLEOTIDE SEQUENCE</scope>
</reference>
<accession>A0A812RPE5</accession>
<dbReference type="EMBL" id="CAJNDS010002365">
    <property type="protein sequence ID" value="CAE7450707.1"/>
    <property type="molecule type" value="Genomic_DNA"/>
</dbReference>
<dbReference type="PANTHER" id="PTHR13271:SF151">
    <property type="entry name" value="SET DOMAIN-CONTAINING PROTEIN 4"/>
    <property type="match status" value="1"/>
</dbReference>
<dbReference type="Pfam" id="PF00856">
    <property type="entry name" value="SET"/>
    <property type="match status" value="1"/>
</dbReference>
<dbReference type="SUPFAM" id="SSF82199">
    <property type="entry name" value="SET domain"/>
    <property type="match status" value="1"/>
</dbReference>
<feature type="signal peptide" evidence="1">
    <location>
        <begin position="1"/>
        <end position="18"/>
    </location>
</feature>
<sequence>MAARALCVSASLLIGALGVHPPPDQCCDGPARPVKWANVSNTSAQAAYCTQLLYSKENSLGCAALAACTYQGEAIWLSCPDGFEADCVLGCTALPRPSSCPEPQEDLIEWITSHGGFFSPRLRIGSGELGRGLFATEDLEVSEVLVSLPSELIILDGRSPCLAIKRLRNELQKGTCSFFWPYLKTLHGLEINVPAVWSVEDVALLDGLPTPKGGWQSYTQQYFRDCLESDGDALALRALLLYHTRAGPLGMTPVADIMNHGYNLTWHGFDQEDFSKPHGRGTFWFRASSEIKAGSEVLNSMVNGVAFRPTLAAGMHADDFDGAPESFRNYGFIEDPPVMWWFDSAASGTRHAWIQMDAKGTPAWFADTDDHGPGTNLTGLVEDGADLLEDLQVREARLGMLYGPGSEDQPFSFEPKPIGGRHRQMALAYRQAFKNALKAAMKAAKAELSGRDEL</sequence>
<dbReference type="CDD" id="cd10527">
    <property type="entry name" value="SET_LSMT"/>
    <property type="match status" value="1"/>
</dbReference>
<evidence type="ECO:0000313" key="4">
    <source>
        <dbReference type="Proteomes" id="UP000604046"/>
    </source>
</evidence>
<gene>
    <name evidence="3" type="ORF">SNAT2548_LOCUS24656</name>
</gene>
<keyword evidence="1" id="KW-0732">Signal</keyword>
<proteinExistence type="predicted"/>
<evidence type="ECO:0000259" key="2">
    <source>
        <dbReference type="PROSITE" id="PS50280"/>
    </source>
</evidence>
<dbReference type="Gene3D" id="3.90.1410.10">
    <property type="entry name" value="set domain protein methyltransferase, domain 1"/>
    <property type="match status" value="1"/>
</dbReference>
<feature type="chain" id="PRO_5032626701" description="SET domain-containing protein" evidence="1">
    <location>
        <begin position="19"/>
        <end position="454"/>
    </location>
</feature>
<feature type="domain" description="SET" evidence="2">
    <location>
        <begin position="120"/>
        <end position="302"/>
    </location>
</feature>
<evidence type="ECO:0000313" key="3">
    <source>
        <dbReference type="EMBL" id="CAE7450707.1"/>
    </source>
</evidence>
<evidence type="ECO:0000256" key="1">
    <source>
        <dbReference type="SAM" id="SignalP"/>
    </source>
</evidence>
<dbReference type="InterPro" id="IPR050600">
    <property type="entry name" value="SETD3_SETD6_MTase"/>
</dbReference>